<evidence type="ECO:0008006" key="3">
    <source>
        <dbReference type="Google" id="ProtNLM"/>
    </source>
</evidence>
<dbReference type="SUPFAM" id="SSF52172">
    <property type="entry name" value="CheY-like"/>
    <property type="match status" value="1"/>
</dbReference>
<reference evidence="2" key="1">
    <citation type="submission" date="2018-04" db="EMBL/GenBank/DDBJ databases">
        <authorList>
            <person name="Lucker S."/>
            <person name="Sakoula D."/>
        </authorList>
    </citation>
    <scope>NUCLEOTIDE SEQUENCE [LARGE SCALE GENOMIC DNA]</scope>
</reference>
<protein>
    <recommendedName>
        <fullName evidence="3">Response regulatory domain-containing protein</fullName>
    </recommendedName>
</protein>
<dbReference type="AlphaFoldDB" id="A0A330L0S7"/>
<accession>A0A330L0S7</accession>
<organism evidence="1 2">
    <name type="scientific">Nitrospira lenta</name>
    <dbReference type="NCBI Taxonomy" id="1436998"/>
    <lineage>
        <taxon>Bacteria</taxon>
        <taxon>Pseudomonadati</taxon>
        <taxon>Nitrospirota</taxon>
        <taxon>Nitrospiria</taxon>
        <taxon>Nitrospirales</taxon>
        <taxon>Nitrospiraceae</taxon>
        <taxon>Nitrospira</taxon>
    </lineage>
</organism>
<dbReference type="RefSeq" id="WP_121987878.1">
    <property type="nucleotide sequence ID" value="NZ_OUNR01000001.1"/>
</dbReference>
<dbReference type="InterPro" id="IPR011006">
    <property type="entry name" value="CheY-like_superfamily"/>
</dbReference>
<sequence>MDHTERTILVAVTDIFFYTKVRDALRTGGYRIEKARAQQDIAEKTTATAPTAVILDMNDLIIDAFQAIETLKGDARSKSIPILAYANHEEVDTWNRAKALGVTKIVSRNEFSARTKDLVDEVQKGAR</sequence>
<dbReference type="EMBL" id="OUNR01000001">
    <property type="protein sequence ID" value="SPP63330.1"/>
    <property type="molecule type" value="Genomic_DNA"/>
</dbReference>
<evidence type="ECO:0000313" key="2">
    <source>
        <dbReference type="Proteomes" id="UP000248168"/>
    </source>
</evidence>
<dbReference type="Proteomes" id="UP000248168">
    <property type="component" value="Unassembled WGS sequence"/>
</dbReference>
<dbReference type="InParanoid" id="A0A330L0S7"/>
<gene>
    <name evidence="1" type="ORF">NITLEN_10416</name>
</gene>
<keyword evidence="2" id="KW-1185">Reference proteome</keyword>
<dbReference type="OrthoDB" id="9795986at2"/>
<evidence type="ECO:0000313" key="1">
    <source>
        <dbReference type="EMBL" id="SPP63330.1"/>
    </source>
</evidence>
<dbReference type="Gene3D" id="3.40.50.2300">
    <property type="match status" value="1"/>
</dbReference>
<name>A0A330L0S7_9BACT</name>
<proteinExistence type="predicted"/>